<proteinExistence type="predicted"/>
<dbReference type="SUPFAM" id="SSF55729">
    <property type="entry name" value="Acyl-CoA N-acyltransferases (Nat)"/>
    <property type="match status" value="1"/>
</dbReference>
<keyword evidence="3" id="KW-0808">Transferase</keyword>
<organism evidence="3 4">
    <name type="scientific">Nonomuraea polychroma</name>
    <dbReference type="NCBI Taxonomy" id="46176"/>
    <lineage>
        <taxon>Bacteria</taxon>
        <taxon>Bacillati</taxon>
        <taxon>Actinomycetota</taxon>
        <taxon>Actinomycetes</taxon>
        <taxon>Streptosporangiales</taxon>
        <taxon>Streptosporangiaceae</taxon>
        <taxon>Nonomuraea</taxon>
    </lineage>
</organism>
<sequence length="196" mass="21750">MSHPEVRLRRLQPTDVEAVHSWAGLPEVCRYQAWGPNSLTQTREFVAEAVAAWHEGPQTRFAYAALYDDEVIGMGEFHIRSLQHAQGEIQYVTHPRVWGHGLGTAIGRQLLRIGFHQLRMHRIYATCDPRNAASAAILKKLGMAHEGHLRHTAKLRDGWRDSALFSILDSEWTDGHNSHPAPSGNSVSGEGAPAPG</sequence>
<dbReference type="GO" id="GO:0005737">
    <property type="term" value="C:cytoplasm"/>
    <property type="evidence" value="ECO:0007669"/>
    <property type="project" value="TreeGrafter"/>
</dbReference>
<dbReference type="GO" id="GO:0008999">
    <property type="term" value="F:protein-N-terminal-alanine acetyltransferase activity"/>
    <property type="evidence" value="ECO:0007669"/>
    <property type="project" value="TreeGrafter"/>
</dbReference>
<dbReference type="CDD" id="cd04301">
    <property type="entry name" value="NAT_SF"/>
    <property type="match status" value="1"/>
</dbReference>
<dbReference type="AlphaFoldDB" id="A0A438MM85"/>
<dbReference type="InterPro" id="IPR000182">
    <property type="entry name" value="GNAT_dom"/>
</dbReference>
<dbReference type="OrthoDB" id="9132139at2"/>
<dbReference type="Pfam" id="PF13302">
    <property type="entry name" value="Acetyltransf_3"/>
    <property type="match status" value="1"/>
</dbReference>
<name>A0A438MM85_9ACTN</name>
<dbReference type="PROSITE" id="PS51186">
    <property type="entry name" value="GNAT"/>
    <property type="match status" value="1"/>
</dbReference>
<reference evidence="3 4" key="1">
    <citation type="submission" date="2019-01" db="EMBL/GenBank/DDBJ databases">
        <title>Sequencing the genomes of 1000 actinobacteria strains.</title>
        <authorList>
            <person name="Klenk H.-P."/>
        </authorList>
    </citation>
    <scope>NUCLEOTIDE SEQUENCE [LARGE SCALE GENOMIC DNA]</scope>
    <source>
        <strain evidence="3 4">DSM 43925</strain>
    </source>
</reference>
<dbReference type="EMBL" id="SAUN01000001">
    <property type="protein sequence ID" value="RVX46882.1"/>
    <property type="molecule type" value="Genomic_DNA"/>
</dbReference>
<evidence type="ECO:0000259" key="2">
    <source>
        <dbReference type="PROSITE" id="PS51186"/>
    </source>
</evidence>
<evidence type="ECO:0000256" key="1">
    <source>
        <dbReference type="SAM" id="MobiDB-lite"/>
    </source>
</evidence>
<dbReference type="RefSeq" id="WP_127939402.1">
    <property type="nucleotide sequence ID" value="NZ_SAUN01000001.1"/>
</dbReference>
<evidence type="ECO:0000313" key="4">
    <source>
        <dbReference type="Proteomes" id="UP000284824"/>
    </source>
</evidence>
<dbReference type="Gene3D" id="3.40.630.30">
    <property type="match status" value="1"/>
</dbReference>
<dbReference type="PANTHER" id="PTHR43441">
    <property type="entry name" value="RIBOSOMAL-PROTEIN-SERINE ACETYLTRANSFERASE"/>
    <property type="match status" value="1"/>
</dbReference>
<dbReference type="GO" id="GO:1990189">
    <property type="term" value="F:protein N-terminal-serine acetyltransferase activity"/>
    <property type="evidence" value="ECO:0007669"/>
    <property type="project" value="TreeGrafter"/>
</dbReference>
<evidence type="ECO:0000313" key="3">
    <source>
        <dbReference type="EMBL" id="RVX46882.1"/>
    </source>
</evidence>
<dbReference type="PANTHER" id="PTHR43441:SF11">
    <property type="entry name" value="RIBOSOMAL-PROTEIN-SERINE ACETYLTRANSFERASE"/>
    <property type="match status" value="1"/>
</dbReference>
<feature type="domain" description="N-acetyltransferase" evidence="2">
    <location>
        <begin position="6"/>
        <end position="171"/>
    </location>
</feature>
<dbReference type="InterPro" id="IPR051908">
    <property type="entry name" value="Ribosomal_N-acetyltransferase"/>
</dbReference>
<dbReference type="InterPro" id="IPR016181">
    <property type="entry name" value="Acyl_CoA_acyltransferase"/>
</dbReference>
<gene>
    <name evidence="3" type="ORF">EDD27_9795</name>
</gene>
<comment type="caution">
    <text evidence="3">The sequence shown here is derived from an EMBL/GenBank/DDBJ whole genome shotgun (WGS) entry which is preliminary data.</text>
</comment>
<accession>A0A438MM85</accession>
<dbReference type="Proteomes" id="UP000284824">
    <property type="component" value="Unassembled WGS sequence"/>
</dbReference>
<feature type="region of interest" description="Disordered" evidence="1">
    <location>
        <begin position="175"/>
        <end position="196"/>
    </location>
</feature>
<protein>
    <submittedName>
        <fullName evidence="3">RimJ/RimL family protein N-acetyltransferase</fullName>
    </submittedName>
</protein>
<keyword evidence="4" id="KW-1185">Reference proteome</keyword>